<dbReference type="GO" id="GO:0005085">
    <property type="term" value="F:guanyl-nucleotide exchange factor activity"/>
    <property type="evidence" value="ECO:0007669"/>
    <property type="project" value="InterPro"/>
</dbReference>
<name>A0A915INJ5_ROMCU</name>
<dbReference type="InterPro" id="IPR027819">
    <property type="entry name" value="C9orf72"/>
</dbReference>
<dbReference type="GO" id="GO:0005776">
    <property type="term" value="C:autophagosome"/>
    <property type="evidence" value="ECO:0007669"/>
    <property type="project" value="TreeGrafter"/>
</dbReference>
<dbReference type="Proteomes" id="UP000887565">
    <property type="component" value="Unplaced"/>
</dbReference>
<proteinExistence type="predicted"/>
<reference evidence="2" key="1">
    <citation type="submission" date="2022-11" db="UniProtKB">
        <authorList>
            <consortium name="WormBaseParasite"/>
        </authorList>
    </citation>
    <scope>IDENTIFICATION</scope>
</reference>
<evidence type="ECO:0000313" key="1">
    <source>
        <dbReference type="Proteomes" id="UP000887565"/>
    </source>
</evidence>
<dbReference type="PANTHER" id="PTHR31855">
    <property type="entry name" value="GUANINE NUCLEOTIDE EXCHANGE C9ORF72"/>
    <property type="match status" value="1"/>
</dbReference>
<dbReference type="GO" id="GO:0006914">
    <property type="term" value="P:autophagy"/>
    <property type="evidence" value="ECO:0007669"/>
    <property type="project" value="TreeGrafter"/>
</dbReference>
<keyword evidence="1" id="KW-1185">Reference proteome</keyword>
<protein>
    <submittedName>
        <fullName evidence="2">Uncharacterized protein</fullName>
    </submittedName>
</protein>
<dbReference type="OMA" id="RSNICIK"/>
<dbReference type="Pfam" id="PF15019">
    <property type="entry name" value="C9orf72-like"/>
    <property type="match status" value="1"/>
</dbReference>
<evidence type="ECO:0000313" key="2">
    <source>
        <dbReference type="WBParaSite" id="nRc.2.0.1.t15003-RA"/>
    </source>
</evidence>
<dbReference type="PROSITE" id="PS51835">
    <property type="entry name" value="DENN_C9ORF72"/>
    <property type="match status" value="1"/>
</dbReference>
<dbReference type="WBParaSite" id="nRc.2.0.1.t15003-RA">
    <property type="protein sequence ID" value="nRc.2.0.1.t15003-RA"/>
    <property type="gene ID" value="nRc.2.0.1.g15003"/>
</dbReference>
<dbReference type="GO" id="GO:0006897">
    <property type="term" value="P:endocytosis"/>
    <property type="evidence" value="ECO:0007669"/>
    <property type="project" value="TreeGrafter"/>
</dbReference>
<accession>A0A915INJ5</accession>
<dbReference type="PANTHER" id="PTHR31855:SF2">
    <property type="entry name" value="GUANINE NUCLEOTIDE EXCHANGE FACTOR C9ORF72"/>
    <property type="match status" value="1"/>
</dbReference>
<organism evidence="1 2">
    <name type="scientific">Romanomermis culicivorax</name>
    <name type="common">Nematode worm</name>
    <dbReference type="NCBI Taxonomy" id="13658"/>
    <lineage>
        <taxon>Eukaryota</taxon>
        <taxon>Metazoa</taxon>
        <taxon>Ecdysozoa</taxon>
        <taxon>Nematoda</taxon>
        <taxon>Enoplea</taxon>
        <taxon>Dorylaimia</taxon>
        <taxon>Mermithida</taxon>
        <taxon>Mermithoidea</taxon>
        <taxon>Mermithidae</taxon>
        <taxon>Romanomermis</taxon>
    </lineage>
</organism>
<dbReference type="GO" id="GO:0005768">
    <property type="term" value="C:endosome"/>
    <property type="evidence" value="ECO:0007669"/>
    <property type="project" value="TreeGrafter"/>
</dbReference>
<sequence length="490" mass="55495">MDATVYDLIRQTLDSKEPATLHMNVDFQCGVQKIIWSVWDHLVGPELKFIWNVNAKCENETSPISANNNCSSSQSSRSGNSDLCITSDFENLSIDADGDRKPNDLDDWTIEDSKIDHCTSSRYATVYSLSSEIFNDNTEFKLICISDKSVAVASYIYSADKKSDDIYRARYSICLILDENRVTEFLMRKLFTDAYFEDTISRLKAASIIENDEEMLNRLSNHFVEYLSILSKLNSHLCLHLSSPFKISDTLLSKADLSKNQYLRQAITSHLQCKGYTVVLGTDLRVVNRMVRTLAFFEPEDHLRMCLLSAEDNTYCPYLKIQGLHKNELGFVVKHAKYSPWPVCLIDADSQTVLTTLPLRKHLAAKRKALEIDLRLILDASVDTSLIFANFESSNTCDTIVADFLAQMDFLPYDDTVRLGFVSTLSTSLKFKSLALNSYARFVSDKGKNRTSLDLKDLVSAVSLENKDDFLIVLAVADFYQPDLAKFLLL</sequence>
<dbReference type="AlphaFoldDB" id="A0A915INJ5"/>